<evidence type="ECO:0000256" key="5">
    <source>
        <dbReference type="ARBA" id="ARBA00022833"/>
    </source>
</evidence>
<reference evidence="11 12" key="1">
    <citation type="submission" date="2016-07" db="EMBL/GenBank/DDBJ databases">
        <title>Pervasive Adenine N6-methylation of Active Genes in Fungi.</title>
        <authorList>
            <consortium name="DOE Joint Genome Institute"/>
            <person name="Mondo S.J."/>
            <person name="Dannebaum R.O."/>
            <person name="Kuo R.C."/>
            <person name="Labutti K."/>
            <person name="Haridas S."/>
            <person name="Kuo A."/>
            <person name="Salamov A."/>
            <person name="Ahrendt S.R."/>
            <person name="Lipzen A."/>
            <person name="Sullivan W."/>
            <person name="Andreopoulos W.B."/>
            <person name="Clum A."/>
            <person name="Lindquist E."/>
            <person name="Daum C."/>
            <person name="Ramamoorthy G.K."/>
            <person name="Gryganskyi A."/>
            <person name="Culley D."/>
            <person name="Magnuson J.K."/>
            <person name="James T.Y."/>
            <person name="O'Malley M.A."/>
            <person name="Stajich J.E."/>
            <person name="Spatafora J.W."/>
            <person name="Visel A."/>
            <person name="Grigoriev I.V."/>
        </authorList>
    </citation>
    <scope>NUCLEOTIDE SEQUENCE [LARGE SCALE GENOMIC DNA]</scope>
    <source>
        <strain evidence="11 12">CBS 931.73</strain>
    </source>
</reference>
<dbReference type="GO" id="GO:0000978">
    <property type="term" value="F:RNA polymerase II cis-regulatory region sequence-specific DNA binding"/>
    <property type="evidence" value="ECO:0007669"/>
    <property type="project" value="TreeGrafter"/>
</dbReference>
<sequence length="57" mass="6958">LTRPYKCDICDKEFVRQEHVQRHRRTHTGEKPYPCTHPGCTRKFSRSDELTRHIRIH</sequence>
<dbReference type="SMART" id="SM00355">
    <property type="entry name" value="ZnF_C2H2"/>
    <property type="match status" value="2"/>
</dbReference>
<keyword evidence="3" id="KW-0677">Repeat</keyword>
<comment type="subcellular location">
    <subcellularLocation>
        <location evidence="1">Nucleus</location>
    </subcellularLocation>
</comment>
<dbReference type="Gene3D" id="3.30.160.60">
    <property type="entry name" value="Classic Zinc Finger"/>
    <property type="match status" value="2"/>
</dbReference>
<proteinExistence type="predicted"/>
<dbReference type="Proteomes" id="UP000193498">
    <property type="component" value="Unassembled WGS sequence"/>
</dbReference>
<feature type="domain" description="C2H2-type" evidence="10">
    <location>
        <begin position="33"/>
        <end position="57"/>
    </location>
</feature>
<keyword evidence="5" id="KW-0862">Zinc</keyword>
<dbReference type="InterPro" id="IPR013087">
    <property type="entry name" value="Znf_C2H2_type"/>
</dbReference>
<name>A0A1Y1XUR8_9FUNG</name>
<dbReference type="PROSITE" id="PS00028">
    <property type="entry name" value="ZINC_FINGER_C2H2_1"/>
    <property type="match status" value="2"/>
</dbReference>
<evidence type="ECO:0000256" key="7">
    <source>
        <dbReference type="ARBA" id="ARBA00023163"/>
    </source>
</evidence>
<comment type="caution">
    <text evidence="11">The sequence shown here is derived from an EMBL/GenBank/DDBJ whole genome shotgun (WGS) entry which is preliminary data.</text>
</comment>
<dbReference type="GO" id="GO:0005737">
    <property type="term" value="C:cytoplasm"/>
    <property type="evidence" value="ECO:0007669"/>
    <property type="project" value="TreeGrafter"/>
</dbReference>
<organism evidence="11 12">
    <name type="scientific">Basidiobolus meristosporus CBS 931.73</name>
    <dbReference type="NCBI Taxonomy" id="1314790"/>
    <lineage>
        <taxon>Eukaryota</taxon>
        <taxon>Fungi</taxon>
        <taxon>Fungi incertae sedis</taxon>
        <taxon>Zoopagomycota</taxon>
        <taxon>Entomophthoromycotina</taxon>
        <taxon>Basidiobolomycetes</taxon>
        <taxon>Basidiobolales</taxon>
        <taxon>Basidiobolaceae</taxon>
        <taxon>Basidiobolus</taxon>
    </lineage>
</organism>
<keyword evidence="12" id="KW-1185">Reference proteome</keyword>
<dbReference type="PROSITE" id="PS50157">
    <property type="entry name" value="ZINC_FINGER_C2H2_2"/>
    <property type="match status" value="2"/>
</dbReference>
<evidence type="ECO:0000313" key="12">
    <source>
        <dbReference type="Proteomes" id="UP000193498"/>
    </source>
</evidence>
<keyword evidence="8" id="KW-0539">Nucleus</keyword>
<dbReference type="PANTHER" id="PTHR47428">
    <property type="entry name" value="REGULATORY PROTEIN MIG1-RELATED"/>
    <property type="match status" value="1"/>
</dbReference>
<keyword evidence="7" id="KW-0804">Transcription</keyword>
<dbReference type="FunFam" id="3.30.160.60:FF:000512">
    <property type="entry name" value="zinc finger protein 197 isoform X1"/>
    <property type="match status" value="1"/>
</dbReference>
<dbReference type="PANTHER" id="PTHR47428:SF1">
    <property type="entry name" value="REGULATORY PROTEIN MIG1-RELATED"/>
    <property type="match status" value="1"/>
</dbReference>
<evidence type="ECO:0000256" key="2">
    <source>
        <dbReference type="ARBA" id="ARBA00022723"/>
    </source>
</evidence>
<dbReference type="GO" id="GO:0005634">
    <property type="term" value="C:nucleus"/>
    <property type="evidence" value="ECO:0007669"/>
    <property type="project" value="UniProtKB-SubCell"/>
</dbReference>
<feature type="domain" description="C2H2-type" evidence="10">
    <location>
        <begin position="5"/>
        <end position="32"/>
    </location>
</feature>
<evidence type="ECO:0000256" key="9">
    <source>
        <dbReference type="PROSITE-ProRule" id="PRU00042"/>
    </source>
</evidence>
<dbReference type="SUPFAM" id="SSF57667">
    <property type="entry name" value="beta-beta-alpha zinc fingers"/>
    <property type="match status" value="1"/>
</dbReference>
<dbReference type="FunFam" id="3.30.160.60:FF:000018">
    <property type="entry name" value="Krueppel-like factor 15"/>
    <property type="match status" value="1"/>
</dbReference>
<dbReference type="STRING" id="1314790.A0A1Y1XUR8"/>
<protein>
    <recommendedName>
        <fullName evidence="10">C2H2-type domain-containing protein</fullName>
    </recommendedName>
</protein>
<dbReference type="InterPro" id="IPR051007">
    <property type="entry name" value="creA/MIG_C2H2-ZnF"/>
</dbReference>
<evidence type="ECO:0000256" key="1">
    <source>
        <dbReference type="ARBA" id="ARBA00004123"/>
    </source>
</evidence>
<dbReference type="AlphaFoldDB" id="A0A1Y1XUR8"/>
<keyword evidence="4 9" id="KW-0863">Zinc-finger</keyword>
<dbReference type="InterPro" id="IPR036236">
    <property type="entry name" value="Znf_C2H2_sf"/>
</dbReference>
<dbReference type="GO" id="GO:0008270">
    <property type="term" value="F:zinc ion binding"/>
    <property type="evidence" value="ECO:0007669"/>
    <property type="project" value="UniProtKB-KW"/>
</dbReference>
<evidence type="ECO:0000256" key="4">
    <source>
        <dbReference type="ARBA" id="ARBA00022771"/>
    </source>
</evidence>
<evidence type="ECO:0000313" key="11">
    <source>
        <dbReference type="EMBL" id="ORX89501.1"/>
    </source>
</evidence>
<keyword evidence="2" id="KW-0479">Metal-binding</keyword>
<feature type="non-terminal residue" evidence="11">
    <location>
        <position position="1"/>
    </location>
</feature>
<dbReference type="OrthoDB" id="654211at2759"/>
<dbReference type="EMBL" id="MCFE01000441">
    <property type="protein sequence ID" value="ORX89501.1"/>
    <property type="molecule type" value="Genomic_DNA"/>
</dbReference>
<feature type="non-terminal residue" evidence="11">
    <location>
        <position position="57"/>
    </location>
</feature>
<dbReference type="Pfam" id="PF00096">
    <property type="entry name" value="zf-C2H2"/>
    <property type="match status" value="2"/>
</dbReference>
<dbReference type="GO" id="GO:0000433">
    <property type="term" value="P:carbon catabolite repression of transcription from RNA polymerase II promoter by glucose"/>
    <property type="evidence" value="ECO:0007669"/>
    <property type="project" value="TreeGrafter"/>
</dbReference>
<gene>
    <name evidence="11" type="ORF">K493DRAFT_156797</name>
</gene>
<evidence type="ECO:0000256" key="3">
    <source>
        <dbReference type="ARBA" id="ARBA00022737"/>
    </source>
</evidence>
<keyword evidence="6" id="KW-0805">Transcription regulation</keyword>
<evidence type="ECO:0000256" key="8">
    <source>
        <dbReference type="ARBA" id="ARBA00023242"/>
    </source>
</evidence>
<accession>A0A1Y1XUR8</accession>
<evidence type="ECO:0000259" key="10">
    <source>
        <dbReference type="PROSITE" id="PS50157"/>
    </source>
</evidence>
<evidence type="ECO:0000256" key="6">
    <source>
        <dbReference type="ARBA" id="ARBA00023015"/>
    </source>
</evidence>
<dbReference type="InParanoid" id="A0A1Y1XUR8"/>